<dbReference type="InterPro" id="IPR051724">
    <property type="entry name" value="Actin_motor_Myosin"/>
</dbReference>
<comment type="caution">
    <text evidence="7">Lacks conserved residue(s) required for the propagation of feature annotation.</text>
</comment>
<dbReference type="GO" id="GO:0003779">
    <property type="term" value="F:actin binding"/>
    <property type="evidence" value="ECO:0007669"/>
    <property type="project" value="UniProtKB-KW"/>
</dbReference>
<evidence type="ECO:0000256" key="4">
    <source>
        <dbReference type="ARBA" id="ARBA00022840"/>
    </source>
</evidence>
<name>A0A9J6ETE1_RHIMP</name>
<dbReference type="GO" id="GO:0003774">
    <property type="term" value="F:cytoskeletal motor activity"/>
    <property type="evidence" value="ECO:0007669"/>
    <property type="project" value="InterPro"/>
</dbReference>
<keyword evidence="5 7" id="KW-0518">Myosin</keyword>
<dbReference type="InterPro" id="IPR027417">
    <property type="entry name" value="P-loop_NTPase"/>
</dbReference>
<keyword evidence="3" id="KW-0547">Nucleotide-binding</keyword>
<comment type="similarity">
    <text evidence="7">Belongs to the TRAFAC class myosin-kinesin ATPase superfamily. Myosin family.</text>
</comment>
<dbReference type="AlphaFoldDB" id="A0A9J6ETE1"/>
<keyword evidence="4" id="KW-0067">ATP-binding</keyword>
<dbReference type="Pfam" id="PF00063">
    <property type="entry name" value="Myosin_head"/>
    <property type="match status" value="1"/>
</dbReference>
<dbReference type="Proteomes" id="UP000821866">
    <property type="component" value="Chromosome 10"/>
</dbReference>
<dbReference type="GO" id="GO:0016459">
    <property type="term" value="C:myosin complex"/>
    <property type="evidence" value="ECO:0007669"/>
    <property type="project" value="UniProtKB-KW"/>
</dbReference>
<evidence type="ECO:0000256" key="2">
    <source>
        <dbReference type="ARBA" id="ARBA00022490"/>
    </source>
</evidence>
<proteinExistence type="inferred from homology"/>
<evidence type="ECO:0000256" key="1">
    <source>
        <dbReference type="ARBA" id="ARBA00004496"/>
    </source>
</evidence>
<keyword evidence="2" id="KW-0963">Cytoplasm</keyword>
<dbReference type="FunFam" id="3.40.850.10:FF:000008">
    <property type="entry name" value="Putative unconventional myosin-IXa"/>
    <property type="match status" value="1"/>
</dbReference>
<reference evidence="9" key="1">
    <citation type="journal article" date="2020" name="Cell">
        <title>Large-Scale Comparative Analyses of Tick Genomes Elucidate Their Genetic Diversity and Vector Capacities.</title>
        <authorList>
            <consortium name="Tick Genome and Microbiome Consortium (TIGMIC)"/>
            <person name="Jia N."/>
            <person name="Wang J."/>
            <person name="Shi W."/>
            <person name="Du L."/>
            <person name="Sun Y."/>
            <person name="Zhan W."/>
            <person name="Jiang J.F."/>
            <person name="Wang Q."/>
            <person name="Zhang B."/>
            <person name="Ji P."/>
            <person name="Bell-Sakyi L."/>
            <person name="Cui X.M."/>
            <person name="Yuan T.T."/>
            <person name="Jiang B.G."/>
            <person name="Yang W.F."/>
            <person name="Lam T.T."/>
            <person name="Chang Q.C."/>
            <person name="Ding S.J."/>
            <person name="Wang X.J."/>
            <person name="Zhu J.G."/>
            <person name="Ruan X.D."/>
            <person name="Zhao L."/>
            <person name="Wei J.T."/>
            <person name="Ye R.Z."/>
            <person name="Que T.C."/>
            <person name="Du C.H."/>
            <person name="Zhou Y.H."/>
            <person name="Cheng J.X."/>
            <person name="Dai P.F."/>
            <person name="Guo W.B."/>
            <person name="Han X.H."/>
            <person name="Huang E.J."/>
            <person name="Li L.F."/>
            <person name="Wei W."/>
            <person name="Gao Y.C."/>
            <person name="Liu J.Z."/>
            <person name="Shao H.Z."/>
            <person name="Wang X."/>
            <person name="Wang C.C."/>
            <person name="Yang T.C."/>
            <person name="Huo Q.B."/>
            <person name="Li W."/>
            <person name="Chen H.Y."/>
            <person name="Chen S.E."/>
            <person name="Zhou L.G."/>
            <person name="Ni X.B."/>
            <person name="Tian J.H."/>
            <person name="Sheng Y."/>
            <person name="Liu T."/>
            <person name="Pan Y.S."/>
            <person name="Xia L.Y."/>
            <person name="Li J."/>
            <person name="Zhao F."/>
            <person name="Cao W.C."/>
        </authorList>
    </citation>
    <scope>NUCLEOTIDE SEQUENCE</scope>
    <source>
        <strain evidence="9">Rmic-2018</strain>
    </source>
</reference>
<evidence type="ECO:0000256" key="7">
    <source>
        <dbReference type="PROSITE-ProRule" id="PRU00782"/>
    </source>
</evidence>
<evidence type="ECO:0000313" key="9">
    <source>
        <dbReference type="EMBL" id="KAH8037646.1"/>
    </source>
</evidence>
<comment type="subcellular location">
    <subcellularLocation>
        <location evidence="1">Cytoplasm</location>
    </subcellularLocation>
</comment>
<keyword evidence="10" id="KW-1185">Reference proteome</keyword>
<comment type="caution">
    <text evidence="9">The sequence shown here is derived from an EMBL/GenBank/DDBJ whole genome shotgun (WGS) entry which is preliminary data.</text>
</comment>
<keyword evidence="6" id="KW-0505">Motor protein</keyword>
<dbReference type="GO" id="GO:0005737">
    <property type="term" value="C:cytoplasm"/>
    <property type="evidence" value="ECO:0007669"/>
    <property type="project" value="UniProtKB-SubCell"/>
</dbReference>
<evidence type="ECO:0000256" key="3">
    <source>
        <dbReference type="ARBA" id="ARBA00022741"/>
    </source>
</evidence>
<sequence>MGDSRNGLEERVVHERLDLVRLAGIHKIEQVPVELRRKREVPCRCSFHRCNPWFVRCIKPNNEKAPMKFDLAVVLEQLRYSGMLDTIRIRKLGYPIRFKFATFSERSA</sequence>
<dbReference type="SUPFAM" id="SSF52540">
    <property type="entry name" value="P-loop containing nucleoside triphosphate hydrolases"/>
    <property type="match status" value="1"/>
</dbReference>
<protein>
    <recommendedName>
        <fullName evidence="8">Myosin motor domain-containing protein</fullName>
    </recommendedName>
</protein>
<dbReference type="PROSITE" id="PS51456">
    <property type="entry name" value="MYOSIN_MOTOR"/>
    <property type="match status" value="1"/>
</dbReference>
<evidence type="ECO:0000256" key="5">
    <source>
        <dbReference type="ARBA" id="ARBA00023123"/>
    </source>
</evidence>
<dbReference type="InterPro" id="IPR001609">
    <property type="entry name" value="Myosin_head_motor_dom-like"/>
</dbReference>
<feature type="domain" description="Myosin motor" evidence="8">
    <location>
        <begin position="48"/>
        <end position="108"/>
    </location>
</feature>
<dbReference type="InterPro" id="IPR036961">
    <property type="entry name" value="Kinesin_motor_dom_sf"/>
</dbReference>
<dbReference type="PANTHER" id="PTHR46049">
    <property type="entry name" value="AGAP003327-PA"/>
    <property type="match status" value="1"/>
</dbReference>
<organism evidence="9 10">
    <name type="scientific">Rhipicephalus microplus</name>
    <name type="common">Cattle tick</name>
    <name type="synonym">Boophilus microplus</name>
    <dbReference type="NCBI Taxonomy" id="6941"/>
    <lineage>
        <taxon>Eukaryota</taxon>
        <taxon>Metazoa</taxon>
        <taxon>Ecdysozoa</taxon>
        <taxon>Arthropoda</taxon>
        <taxon>Chelicerata</taxon>
        <taxon>Arachnida</taxon>
        <taxon>Acari</taxon>
        <taxon>Parasitiformes</taxon>
        <taxon>Ixodida</taxon>
        <taxon>Ixodoidea</taxon>
        <taxon>Ixodidae</taxon>
        <taxon>Rhipicephalinae</taxon>
        <taxon>Rhipicephalus</taxon>
        <taxon>Boophilus</taxon>
    </lineage>
</organism>
<dbReference type="Gene3D" id="3.40.850.10">
    <property type="entry name" value="Kinesin motor domain"/>
    <property type="match status" value="1"/>
</dbReference>
<gene>
    <name evidence="9" type="ORF">HPB51_015080</name>
</gene>
<evidence type="ECO:0000256" key="6">
    <source>
        <dbReference type="ARBA" id="ARBA00023175"/>
    </source>
</evidence>
<evidence type="ECO:0000259" key="8">
    <source>
        <dbReference type="PROSITE" id="PS51456"/>
    </source>
</evidence>
<accession>A0A9J6ETE1</accession>
<dbReference type="VEuPathDB" id="VectorBase:LOC119179381"/>
<evidence type="ECO:0000313" key="10">
    <source>
        <dbReference type="Proteomes" id="UP000821866"/>
    </source>
</evidence>
<reference evidence="9" key="2">
    <citation type="submission" date="2021-09" db="EMBL/GenBank/DDBJ databases">
        <authorList>
            <person name="Jia N."/>
            <person name="Wang J."/>
            <person name="Shi W."/>
            <person name="Du L."/>
            <person name="Sun Y."/>
            <person name="Zhan W."/>
            <person name="Jiang J."/>
            <person name="Wang Q."/>
            <person name="Zhang B."/>
            <person name="Ji P."/>
            <person name="Sakyi L.B."/>
            <person name="Cui X."/>
            <person name="Yuan T."/>
            <person name="Jiang B."/>
            <person name="Yang W."/>
            <person name="Lam T.T.-Y."/>
            <person name="Chang Q."/>
            <person name="Ding S."/>
            <person name="Wang X."/>
            <person name="Zhu J."/>
            <person name="Ruan X."/>
            <person name="Zhao L."/>
            <person name="Wei J."/>
            <person name="Que T."/>
            <person name="Du C."/>
            <person name="Cheng J."/>
            <person name="Dai P."/>
            <person name="Han X."/>
            <person name="Huang E."/>
            <person name="Gao Y."/>
            <person name="Liu J."/>
            <person name="Shao H."/>
            <person name="Ye R."/>
            <person name="Li L."/>
            <person name="Wei W."/>
            <person name="Wang X."/>
            <person name="Wang C."/>
            <person name="Huo Q."/>
            <person name="Li W."/>
            <person name="Guo W."/>
            <person name="Chen H."/>
            <person name="Chen S."/>
            <person name="Zhou L."/>
            <person name="Zhou L."/>
            <person name="Ni X."/>
            <person name="Tian J."/>
            <person name="Zhou Y."/>
            <person name="Sheng Y."/>
            <person name="Liu T."/>
            <person name="Pan Y."/>
            <person name="Xia L."/>
            <person name="Li J."/>
            <person name="Zhao F."/>
            <person name="Cao W."/>
        </authorList>
    </citation>
    <scope>NUCLEOTIDE SEQUENCE</scope>
    <source>
        <strain evidence="9">Rmic-2018</strain>
        <tissue evidence="9">Larvae</tissue>
    </source>
</reference>
<dbReference type="GO" id="GO:0005524">
    <property type="term" value="F:ATP binding"/>
    <property type="evidence" value="ECO:0007669"/>
    <property type="project" value="UniProtKB-KW"/>
</dbReference>
<keyword evidence="7" id="KW-0009">Actin-binding</keyword>
<dbReference type="PANTHER" id="PTHR46049:SF5">
    <property type="entry name" value="PLECKSTRIN HOMOLOGY DOMAIN-CONTAINING FAMILY H MEMBER 3"/>
    <property type="match status" value="1"/>
</dbReference>
<dbReference type="EMBL" id="JABSTU010000002">
    <property type="protein sequence ID" value="KAH8037646.1"/>
    <property type="molecule type" value="Genomic_DNA"/>
</dbReference>